<sequence>MPESSSEVKDICSSSVECRPSPLRQFSQSSLPLHRNYMLSDFCTEHNVQECLSHINQEVSSLGLPPLWTEASGSSEMKVVPVLNCMYDLIQLHHRGLRTLENMEVEQLKTSSNMDFLQLSSTHLKERLELSKRENTGLLERERQLQLKVKTLQNSLKTEKEEVQKLQNIIASRASQYNHEMKRKEREFNKLKERLNQLLADKKEKKQAIDVLNSIGRADGKRSLWKTVKTEAKHEGEMYKTLLSNYDTRQRELLLENAELKKVLQQMKKDMVSILSSRKTALRRDKHQDASKQVDAEEEEEVFDSSKESVELYCDQAREKLTNSIRLQWRRLKSHVERLDSQASLAQMGENTNSDAVARETHEDEMDRLKQEIQQCKDLIQTQQHLLQQQLSSPCDDETASLLSDCFMLQEKERFREEWKTLEEQRKIFERERRNFTEAAIRLSHERKDFEDDRALWLKHQFLSLSPFADSKKPQMSKSKSAFSISKTETSAETDPEKLIKCRSGATSPIPRCVQLTPPPTDDLHRTLCLMPDNRSTKPKRKVEHIEESQISFNGNIPVQCKQWNDSEDQYSHLLPKEKASSI</sequence>
<dbReference type="GO" id="GO:0005912">
    <property type="term" value="C:adherens junction"/>
    <property type="evidence" value="ECO:0007669"/>
    <property type="project" value="UniProtKB-SubCell"/>
</dbReference>
<feature type="coiled-coil region" evidence="9">
    <location>
        <begin position="142"/>
        <end position="208"/>
    </location>
</feature>
<comment type="caution">
    <text evidence="11">The sequence shown here is derived from an EMBL/GenBank/DDBJ whole genome shotgun (WGS) entry which is preliminary data.</text>
</comment>
<evidence type="ECO:0000256" key="8">
    <source>
        <dbReference type="ARBA" id="ARBA00023212"/>
    </source>
</evidence>
<feature type="compositionally biased region" description="Polar residues" evidence="10">
    <location>
        <begin position="474"/>
        <end position="493"/>
    </location>
</feature>
<evidence type="ECO:0000313" key="12">
    <source>
        <dbReference type="Proteomes" id="UP001219934"/>
    </source>
</evidence>
<evidence type="ECO:0000256" key="5">
    <source>
        <dbReference type="ARBA" id="ARBA00022889"/>
    </source>
</evidence>
<gene>
    <name evidence="11" type="ORF">JOQ06_005391</name>
</gene>
<dbReference type="InterPro" id="IPR021622">
    <property type="entry name" value="Afadin/alpha-actinin-bd"/>
</dbReference>
<dbReference type="GO" id="GO:0007155">
    <property type="term" value="P:cell adhesion"/>
    <property type="evidence" value="ECO:0007669"/>
    <property type="project" value="UniProtKB-KW"/>
</dbReference>
<dbReference type="GO" id="GO:0034451">
    <property type="term" value="C:centriolar satellite"/>
    <property type="evidence" value="ECO:0007669"/>
    <property type="project" value="UniProtKB-SubCell"/>
</dbReference>
<reference evidence="11" key="1">
    <citation type="submission" date="2022-11" db="EMBL/GenBank/DDBJ databases">
        <title>Chromosome-level genome of Pogonophryne albipinna.</title>
        <authorList>
            <person name="Jo E."/>
        </authorList>
    </citation>
    <scope>NUCLEOTIDE SEQUENCE</scope>
    <source>
        <strain evidence="11">SGF0006</strain>
        <tissue evidence="11">Muscle</tissue>
    </source>
</reference>
<keyword evidence="4" id="KW-0963">Cytoplasm</keyword>
<keyword evidence="6" id="KW-0965">Cell junction</keyword>
<evidence type="ECO:0000256" key="4">
    <source>
        <dbReference type="ARBA" id="ARBA00022490"/>
    </source>
</evidence>
<keyword evidence="7 9" id="KW-0175">Coiled coil</keyword>
<keyword evidence="8" id="KW-0206">Cytoskeleton</keyword>
<protein>
    <submittedName>
        <fullName evidence="11">Uncharacterized protein</fullName>
    </submittedName>
</protein>
<evidence type="ECO:0000313" key="11">
    <source>
        <dbReference type="EMBL" id="KAJ4942879.1"/>
    </source>
</evidence>
<evidence type="ECO:0000256" key="6">
    <source>
        <dbReference type="ARBA" id="ARBA00022949"/>
    </source>
</evidence>
<evidence type="ECO:0000256" key="1">
    <source>
        <dbReference type="ARBA" id="ARBA00004536"/>
    </source>
</evidence>
<dbReference type="Pfam" id="PF11559">
    <property type="entry name" value="ADIP"/>
    <property type="match status" value="1"/>
</dbReference>
<name>A0AAD6FRL6_9TELE</name>
<dbReference type="GO" id="GO:0035735">
    <property type="term" value="P:intraciliary transport involved in cilium assembly"/>
    <property type="evidence" value="ECO:0007669"/>
    <property type="project" value="TreeGrafter"/>
</dbReference>
<dbReference type="AlphaFoldDB" id="A0AAD6FRL6"/>
<evidence type="ECO:0000256" key="2">
    <source>
        <dbReference type="ARBA" id="ARBA00004607"/>
    </source>
</evidence>
<comment type="similarity">
    <text evidence="3">Belongs to the ADIP family.</text>
</comment>
<evidence type="ECO:0000256" key="9">
    <source>
        <dbReference type="SAM" id="Coils"/>
    </source>
</evidence>
<dbReference type="PANTHER" id="PTHR46507:SF2">
    <property type="entry name" value="AFADIN- AND ALPHA-ACTININ-BINDING PROTEIN"/>
    <property type="match status" value="1"/>
</dbReference>
<evidence type="ECO:0000256" key="3">
    <source>
        <dbReference type="ARBA" id="ARBA00009291"/>
    </source>
</evidence>
<dbReference type="GO" id="GO:0036064">
    <property type="term" value="C:ciliary basal body"/>
    <property type="evidence" value="ECO:0007669"/>
    <property type="project" value="TreeGrafter"/>
</dbReference>
<dbReference type="PANTHER" id="PTHR46507">
    <property type="entry name" value="AFADIN- AND ALPHA-ACTININ-BINDING PROTEIN"/>
    <property type="match status" value="1"/>
</dbReference>
<accession>A0AAD6FRL6</accession>
<organism evidence="11 12">
    <name type="scientific">Pogonophryne albipinna</name>
    <dbReference type="NCBI Taxonomy" id="1090488"/>
    <lineage>
        <taxon>Eukaryota</taxon>
        <taxon>Metazoa</taxon>
        <taxon>Chordata</taxon>
        <taxon>Craniata</taxon>
        <taxon>Vertebrata</taxon>
        <taxon>Euteleostomi</taxon>
        <taxon>Actinopterygii</taxon>
        <taxon>Neopterygii</taxon>
        <taxon>Teleostei</taxon>
        <taxon>Neoteleostei</taxon>
        <taxon>Acanthomorphata</taxon>
        <taxon>Eupercaria</taxon>
        <taxon>Perciformes</taxon>
        <taxon>Notothenioidei</taxon>
        <taxon>Pogonophryne</taxon>
    </lineage>
</organism>
<feature type="region of interest" description="Disordered" evidence="10">
    <location>
        <begin position="347"/>
        <end position="367"/>
    </location>
</feature>
<dbReference type="Proteomes" id="UP001219934">
    <property type="component" value="Unassembled WGS sequence"/>
</dbReference>
<feature type="region of interest" description="Disordered" evidence="10">
    <location>
        <begin position="470"/>
        <end position="496"/>
    </location>
</feature>
<dbReference type="InterPro" id="IPR052300">
    <property type="entry name" value="Adhesion_Centrosome_assoc"/>
</dbReference>
<comment type="subcellular location">
    <subcellularLocation>
        <location evidence="1">Cell junction</location>
        <location evidence="1">Adherens junction</location>
    </subcellularLocation>
    <subcellularLocation>
        <location evidence="2">Cytoplasm</location>
        <location evidence="2">Cytoskeleton</location>
        <location evidence="2">Microtubule organizing center</location>
        <location evidence="2">Centrosome</location>
        <location evidence="2">Centriolar satellite</location>
    </subcellularLocation>
</comment>
<evidence type="ECO:0000256" key="7">
    <source>
        <dbReference type="ARBA" id="ARBA00023054"/>
    </source>
</evidence>
<keyword evidence="5" id="KW-0130">Cell adhesion</keyword>
<evidence type="ECO:0000256" key="10">
    <source>
        <dbReference type="SAM" id="MobiDB-lite"/>
    </source>
</evidence>
<proteinExistence type="inferred from homology"/>
<feature type="compositionally biased region" description="Basic and acidic residues" evidence="10">
    <location>
        <begin position="357"/>
        <end position="367"/>
    </location>
</feature>
<dbReference type="EMBL" id="JAPTMU010000005">
    <property type="protein sequence ID" value="KAJ4942879.1"/>
    <property type="molecule type" value="Genomic_DNA"/>
</dbReference>
<keyword evidence="12" id="KW-1185">Reference proteome</keyword>